<dbReference type="Pfam" id="PF00107">
    <property type="entry name" value="ADH_zinc_N"/>
    <property type="match status" value="1"/>
</dbReference>
<dbReference type="AlphaFoldDB" id="A0A239BAY1"/>
<keyword evidence="4" id="KW-1185">Reference proteome</keyword>
<name>A0A239BAY1_9ACTN</name>
<dbReference type="InterPro" id="IPR051603">
    <property type="entry name" value="Zinc-ADH_QOR/CCCR"/>
</dbReference>
<gene>
    <name evidence="3" type="ORF">SAMN06893096_101550</name>
</gene>
<organism evidence="3 4">
    <name type="scientific">Geodermatophilus pulveris</name>
    <dbReference type="NCBI Taxonomy" id="1564159"/>
    <lineage>
        <taxon>Bacteria</taxon>
        <taxon>Bacillati</taxon>
        <taxon>Actinomycetota</taxon>
        <taxon>Actinomycetes</taxon>
        <taxon>Geodermatophilales</taxon>
        <taxon>Geodermatophilaceae</taxon>
        <taxon>Geodermatophilus</taxon>
    </lineage>
</organism>
<dbReference type="SUPFAM" id="SSF50129">
    <property type="entry name" value="GroES-like"/>
    <property type="match status" value="1"/>
</dbReference>
<dbReference type="PANTHER" id="PTHR44154">
    <property type="entry name" value="QUINONE OXIDOREDUCTASE"/>
    <property type="match status" value="1"/>
</dbReference>
<dbReference type="SMART" id="SM00829">
    <property type="entry name" value="PKS_ER"/>
    <property type="match status" value="1"/>
</dbReference>
<dbReference type="NCBIfam" id="TIGR01751">
    <property type="entry name" value="crot-CoA-red"/>
    <property type="match status" value="1"/>
</dbReference>
<keyword evidence="1" id="KW-0521">NADP</keyword>
<dbReference type="RefSeq" id="WP_089304033.1">
    <property type="nucleotide sequence ID" value="NZ_FZOO01000001.1"/>
</dbReference>
<proteinExistence type="predicted"/>
<dbReference type="GO" id="GO:0043880">
    <property type="term" value="F:crotonyl-CoA reductase activity"/>
    <property type="evidence" value="ECO:0007669"/>
    <property type="project" value="InterPro"/>
</dbReference>
<dbReference type="Pfam" id="PF08240">
    <property type="entry name" value="ADH_N"/>
    <property type="match status" value="1"/>
</dbReference>
<evidence type="ECO:0000313" key="4">
    <source>
        <dbReference type="Proteomes" id="UP000198373"/>
    </source>
</evidence>
<dbReference type="InterPro" id="IPR013154">
    <property type="entry name" value="ADH-like_N"/>
</dbReference>
<dbReference type="InterPro" id="IPR020843">
    <property type="entry name" value="ER"/>
</dbReference>
<protein>
    <submittedName>
        <fullName evidence="3">Crotonyl-CoA carboxylase/reductase</fullName>
    </submittedName>
</protein>
<dbReference type="InterPro" id="IPR011032">
    <property type="entry name" value="GroES-like_sf"/>
</dbReference>
<dbReference type="OrthoDB" id="9790818at2"/>
<dbReference type="Gene3D" id="3.90.180.10">
    <property type="entry name" value="Medium-chain alcohol dehydrogenases, catalytic domain"/>
    <property type="match status" value="2"/>
</dbReference>
<dbReference type="Proteomes" id="UP000198373">
    <property type="component" value="Unassembled WGS sequence"/>
</dbReference>
<reference evidence="4" key="1">
    <citation type="submission" date="2017-06" db="EMBL/GenBank/DDBJ databases">
        <authorList>
            <person name="Varghese N."/>
            <person name="Submissions S."/>
        </authorList>
    </citation>
    <scope>NUCLEOTIDE SEQUENCE [LARGE SCALE GENOMIC DNA]</scope>
    <source>
        <strain evidence="4">DSM 46839</strain>
    </source>
</reference>
<accession>A0A239BAY1</accession>
<dbReference type="EMBL" id="FZOO01000001">
    <property type="protein sequence ID" value="SNS04762.1"/>
    <property type="molecule type" value="Genomic_DNA"/>
</dbReference>
<dbReference type="SUPFAM" id="SSF51735">
    <property type="entry name" value="NAD(P)-binding Rossmann-fold domains"/>
    <property type="match status" value="1"/>
</dbReference>
<dbReference type="InterPro" id="IPR010085">
    <property type="entry name" value="Crot_CoA_red"/>
</dbReference>
<evidence type="ECO:0000259" key="2">
    <source>
        <dbReference type="SMART" id="SM00829"/>
    </source>
</evidence>
<sequence length="443" mass="48470">MDEIRDAILADELDAVAALPVPGSYRAVLVRKDEQDMFEGLSTKEKDPRKSLHVEEVPTPELGPGEAVVAVMASSVNYNTVWTSIFEPVSTFGFLERYGRLHDLAKRHDLPYHVVGSDLAGVVLRVGPGVNRWKPGDEVVAHCLSVELEDPAGHDDTMLDPQQRIWGFETNFGGLAELALVKSNQLMPKPAHLTWEEAAAPGLVNSTAYRQLVSRNGAGMKQGDVVLIWGASGGLGSYATQMALNGGAIPVCVVGSAEKAEIVRSMGAELVIDRSAEDYRFWKDADTQDPREWQRLGKKIRELTGGDDVDIVFEHPGRDTFGASVYVAKKGGTIVTCASTTGYLHQYDNRYLWMNLKRIIGSHFANYSEAWEANRLIDKGLVHPTLSKVYPMEDVGQAACDVKGNLHQGKVGVLTLAPREGLGVKDTAKREKHLAAINRFRGV</sequence>
<dbReference type="InterPro" id="IPR013149">
    <property type="entry name" value="ADH-like_C"/>
</dbReference>
<dbReference type="PANTHER" id="PTHR44154:SF1">
    <property type="entry name" value="QUINONE OXIDOREDUCTASE"/>
    <property type="match status" value="1"/>
</dbReference>
<feature type="domain" description="Enoyl reductase (ER)" evidence="2">
    <location>
        <begin position="47"/>
        <end position="413"/>
    </location>
</feature>
<evidence type="ECO:0000256" key="1">
    <source>
        <dbReference type="ARBA" id="ARBA00022857"/>
    </source>
</evidence>
<evidence type="ECO:0000313" key="3">
    <source>
        <dbReference type="EMBL" id="SNS04762.1"/>
    </source>
</evidence>
<dbReference type="InterPro" id="IPR036291">
    <property type="entry name" value="NAD(P)-bd_dom_sf"/>
</dbReference>